<gene>
    <name evidence="9" type="ORF">AYBTSS11_LOCUS16426</name>
</gene>
<dbReference type="InterPro" id="IPR004326">
    <property type="entry name" value="Mlo"/>
</dbReference>
<evidence type="ECO:0000313" key="10">
    <source>
        <dbReference type="Proteomes" id="UP001189624"/>
    </source>
</evidence>
<protein>
    <recommendedName>
        <fullName evidence="11">MLO-like protein 6</fullName>
    </recommendedName>
</protein>
<dbReference type="PANTHER" id="PTHR31942:SF124">
    <property type="entry name" value="MLO-LIKE PROTEIN"/>
    <property type="match status" value="1"/>
</dbReference>
<keyword evidence="6" id="KW-0472">Membrane</keyword>
<evidence type="ECO:0000313" key="9">
    <source>
        <dbReference type="EMBL" id="CAJ1955998.1"/>
    </source>
</evidence>
<dbReference type="AlphaFoldDB" id="A0AA86SVP3"/>
<dbReference type="GO" id="GO:0016020">
    <property type="term" value="C:membrane"/>
    <property type="evidence" value="ECO:0007669"/>
    <property type="project" value="UniProtKB-SubCell"/>
</dbReference>
<sequence length="193" mass="21959">MGQRIQQRGEVVKGVPLVQPGDDLFWFNKPRLILYLVNFVLFQMGSTMKPTILNERVAMALRNWHHAAKKHVKQQNSRLQSQTQTPLSRPTTPKHATSQAHLLHRWHSEIDTNSTVSEAHHPYEIDLSPSPNSHHHKSIANASSIDHQEMEMGQLDHGPQENVNELNSAHASSGLTQHEINIEHGKEFSFDNK</sequence>
<proteinExistence type="inferred from homology"/>
<evidence type="ECO:0000256" key="4">
    <source>
        <dbReference type="ARBA" id="ARBA00022821"/>
    </source>
</evidence>
<feature type="region of interest" description="Disordered" evidence="8">
    <location>
        <begin position="68"/>
        <end position="98"/>
    </location>
</feature>
<evidence type="ECO:0000256" key="8">
    <source>
        <dbReference type="SAM" id="MobiDB-lite"/>
    </source>
</evidence>
<keyword evidence="4" id="KW-0611">Plant defense</keyword>
<dbReference type="Proteomes" id="UP001189624">
    <property type="component" value="Chromosome 5"/>
</dbReference>
<comment type="similarity">
    <text evidence="2">Belongs to the MLO family.</text>
</comment>
<dbReference type="EMBL" id="OY731402">
    <property type="protein sequence ID" value="CAJ1955998.1"/>
    <property type="molecule type" value="Genomic_DNA"/>
</dbReference>
<dbReference type="PANTHER" id="PTHR31942">
    <property type="entry name" value="MLO-LIKE PROTEIN 1"/>
    <property type="match status" value="1"/>
</dbReference>
<reference evidence="9" key="1">
    <citation type="submission" date="2023-10" db="EMBL/GenBank/DDBJ databases">
        <authorList>
            <person name="Domelevo Entfellner J.-B."/>
        </authorList>
    </citation>
    <scope>NUCLEOTIDE SEQUENCE</scope>
</reference>
<keyword evidence="3" id="KW-0812">Transmembrane</keyword>
<feature type="compositionally biased region" description="Polar residues" evidence="8">
    <location>
        <begin position="74"/>
        <end position="98"/>
    </location>
</feature>
<evidence type="ECO:0000256" key="1">
    <source>
        <dbReference type="ARBA" id="ARBA00004141"/>
    </source>
</evidence>
<evidence type="ECO:0000256" key="7">
    <source>
        <dbReference type="ARBA" id="ARBA00023265"/>
    </source>
</evidence>
<dbReference type="GO" id="GO:0006952">
    <property type="term" value="P:defense response"/>
    <property type="evidence" value="ECO:0007669"/>
    <property type="project" value="UniProtKB-KW"/>
</dbReference>
<accession>A0AA86SVP3</accession>
<keyword evidence="10" id="KW-1185">Reference proteome</keyword>
<keyword evidence="5" id="KW-1133">Transmembrane helix</keyword>
<name>A0AA86SVP3_9FABA</name>
<evidence type="ECO:0000256" key="5">
    <source>
        <dbReference type="ARBA" id="ARBA00022989"/>
    </source>
</evidence>
<evidence type="ECO:0000256" key="3">
    <source>
        <dbReference type="ARBA" id="ARBA00022692"/>
    </source>
</evidence>
<dbReference type="Pfam" id="PF03094">
    <property type="entry name" value="Mlo"/>
    <property type="match status" value="1"/>
</dbReference>
<comment type="subcellular location">
    <subcellularLocation>
        <location evidence="1">Membrane</location>
        <topology evidence="1">Multi-pass membrane protein</topology>
    </subcellularLocation>
</comment>
<evidence type="ECO:0000256" key="6">
    <source>
        <dbReference type="ARBA" id="ARBA00023136"/>
    </source>
</evidence>
<evidence type="ECO:0008006" key="11">
    <source>
        <dbReference type="Google" id="ProtNLM"/>
    </source>
</evidence>
<organism evidence="9 10">
    <name type="scientific">Sphenostylis stenocarpa</name>
    <dbReference type="NCBI Taxonomy" id="92480"/>
    <lineage>
        <taxon>Eukaryota</taxon>
        <taxon>Viridiplantae</taxon>
        <taxon>Streptophyta</taxon>
        <taxon>Embryophyta</taxon>
        <taxon>Tracheophyta</taxon>
        <taxon>Spermatophyta</taxon>
        <taxon>Magnoliopsida</taxon>
        <taxon>eudicotyledons</taxon>
        <taxon>Gunneridae</taxon>
        <taxon>Pentapetalae</taxon>
        <taxon>rosids</taxon>
        <taxon>fabids</taxon>
        <taxon>Fabales</taxon>
        <taxon>Fabaceae</taxon>
        <taxon>Papilionoideae</taxon>
        <taxon>50 kb inversion clade</taxon>
        <taxon>NPAAA clade</taxon>
        <taxon>indigoferoid/millettioid clade</taxon>
        <taxon>Phaseoleae</taxon>
        <taxon>Sphenostylis</taxon>
    </lineage>
</organism>
<dbReference type="Gramene" id="rna-AYBTSS11_LOCUS16426">
    <property type="protein sequence ID" value="CAJ1955998.1"/>
    <property type="gene ID" value="gene-AYBTSS11_LOCUS16426"/>
</dbReference>
<keyword evidence="7" id="KW-0568">Pathogenesis-related protein</keyword>
<evidence type="ECO:0000256" key="2">
    <source>
        <dbReference type="ARBA" id="ARBA00006574"/>
    </source>
</evidence>